<dbReference type="InterPro" id="IPR051010">
    <property type="entry name" value="BCAA_transport"/>
</dbReference>
<dbReference type="SUPFAM" id="SSF53822">
    <property type="entry name" value="Periplasmic binding protein-like I"/>
    <property type="match status" value="1"/>
</dbReference>
<keyword evidence="3" id="KW-0813">Transport</keyword>
<gene>
    <name evidence="6" type="ORF">AUP44_06390</name>
</gene>
<dbReference type="GO" id="GO:0006865">
    <property type="term" value="P:amino acid transport"/>
    <property type="evidence" value="ECO:0007669"/>
    <property type="project" value="UniProtKB-KW"/>
</dbReference>
<evidence type="ECO:0000256" key="1">
    <source>
        <dbReference type="ARBA" id="ARBA00010062"/>
    </source>
</evidence>
<dbReference type="Gene3D" id="3.40.50.2300">
    <property type="match status" value="2"/>
</dbReference>
<dbReference type="RefSeq" id="WP_062764835.1">
    <property type="nucleotide sequence ID" value="NZ_CP121045.1"/>
</dbReference>
<protein>
    <submittedName>
        <fullName evidence="6">ABC transporter permease</fullName>
    </submittedName>
</protein>
<name>A0A162KUD4_9PROT</name>
<keyword evidence="3" id="KW-0029">Amino-acid transport</keyword>
<dbReference type="InterPro" id="IPR028081">
    <property type="entry name" value="Leu-bd"/>
</dbReference>
<dbReference type="InterPro" id="IPR028082">
    <property type="entry name" value="Peripla_BP_I"/>
</dbReference>
<evidence type="ECO:0000259" key="5">
    <source>
        <dbReference type="Pfam" id="PF13458"/>
    </source>
</evidence>
<feature type="chain" id="PRO_5007837053" evidence="4">
    <location>
        <begin position="41"/>
        <end position="434"/>
    </location>
</feature>
<evidence type="ECO:0000256" key="2">
    <source>
        <dbReference type="ARBA" id="ARBA00022729"/>
    </source>
</evidence>
<sequence length="434" mass="45620">MMTKTDDRPASTRRGLAGRLLAAAAITLSAAALAPLPAEAAGTSGAGTSGAGISDNVVRIGVVNDQSGPLSDLAGAGSVVAAGLALEDFKALAPSLKVEIVAADHQNKADIGVEVVRKWYEAEGVDMVVDVGNSAVALAVQSIARERNKLVIYAAVGTTDITGSQCSPTGLAWLHDNYNLVSGPIRRLVAQGQDKWFFIAADYAFGQNMVKESESALKAAGGTSMGAVFHPLGTTDYASFLLQAQSSGADVVAFANAGAQLVTSMKQWNEFGMSTGNQRAVAELMFLTDIHGMGLETAQGLTGVTAWYWDLNDGTRAFAKRFFDRHGAMPTAPQASVYSAVLHYLKAVAATGTDETGRVVAHMRATPVDDIYAPGARLRADNKLVHDFYLVQVKQPGALEKPWAYYNVLETIPAAYAYRPLSESDCSLVTAAGK</sequence>
<feature type="domain" description="Leucine-binding protein" evidence="5">
    <location>
        <begin position="58"/>
        <end position="395"/>
    </location>
</feature>
<evidence type="ECO:0000256" key="3">
    <source>
        <dbReference type="ARBA" id="ARBA00022970"/>
    </source>
</evidence>
<dbReference type="Pfam" id="PF13458">
    <property type="entry name" value="Peripla_BP_6"/>
    <property type="match status" value="1"/>
</dbReference>
<proteinExistence type="inferred from homology"/>
<keyword evidence="2 4" id="KW-0732">Signal</keyword>
<evidence type="ECO:0000256" key="4">
    <source>
        <dbReference type="SAM" id="SignalP"/>
    </source>
</evidence>
<evidence type="ECO:0000313" key="7">
    <source>
        <dbReference type="Proteomes" id="UP000075787"/>
    </source>
</evidence>
<comment type="caution">
    <text evidence="6">The sequence shown here is derived from an EMBL/GenBank/DDBJ whole genome shotgun (WGS) entry which is preliminary data.</text>
</comment>
<reference evidence="6 7" key="1">
    <citation type="submission" date="2015-12" db="EMBL/GenBank/DDBJ databases">
        <title>Genome sequence of Tistrella mobilis MCCC 1A02139.</title>
        <authorList>
            <person name="Lu L."/>
            <person name="Lai Q."/>
            <person name="Shao Z."/>
            <person name="Qian P."/>
        </authorList>
    </citation>
    <scope>NUCLEOTIDE SEQUENCE [LARGE SCALE GENOMIC DNA]</scope>
    <source>
        <strain evidence="6 7">MCCC 1A02139</strain>
    </source>
</reference>
<dbReference type="PANTHER" id="PTHR30483">
    <property type="entry name" value="LEUCINE-SPECIFIC-BINDING PROTEIN"/>
    <property type="match status" value="1"/>
</dbReference>
<dbReference type="CDD" id="cd06327">
    <property type="entry name" value="PBP1_SBP-like"/>
    <property type="match status" value="1"/>
</dbReference>
<dbReference type="PROSITE" id="PS51318">
    <property type="entry name" value="TAT"/>
    <property type="match status" value="1"/>
</dbReference>
<dbReference type="PANTHER" id="PTHR30483:SF6">
    <property type="entry name" value="PERIPLASMIC BINDING PROTEIN OF ABC TRANSPORTER FOR NATURAL AMINO ACIDS"/>
    <property type="match status" value="1"/>
</dbReference>
<feature type="signal peptide" evidence="4">
    <location>
        <begin position="1"/>
        <end position="40"/>
    </location>
</feature>
<dbReference type="Proteomes" id="UP000075787">
    <property type="component" value="Unassembled WGS sequence"/>
</dbReference>
<evidence type="ECO:0000313" key="6">
    <source>
        <dbReference type="EMBL" id="KYO52104.1"/>
    </source>
</evidence>
<dbReference type="InterPro" id="IPR006311">
    <property type="entry name" value="TAT_signal"/>
</dbReference>
<dbReference type="AlphaFoldDB" id="A0A162KUD4"/>
<comment type="similarity">
    <text evidence="1">Belongs to the leucine-binding protein family.</text>
</comment>
<dbReference type="GeneID" id="97240690"/>
<organism evidence="6 7">
    <name type="scientific">Tistrella mobilis</name>
    <dbReference type="NCBI Taxonomy" id="171437"/>
    <lineage>
        <taxon>Bacteria</taxon>
        <taxon>Pseudomonadati</taxon>
        <taxon>Pseudomonadota</taxon>
        <taxon>Alphaproteobacteria</taxon>
        <taxon>Geminicoccales</taxon>
        <taxon>Geminicoccaceae</taxon>
        <taxon>Tistrella</taxon>
    </lineage>
</organism>
<dbReference type="OrthoDB" id="8188158at2"/>
<dbReference type="EMBL" id="LPZR01000163">
    <property type="protein sequence ID" value="KYO52104.1"/>
    <property type="molecule type" value="Genomic_DNA"/>
</dbReference>
<accession>A0A162KUD4</accession>